<feature type="region of interest" description="Disordered" evidence="5">
    <location>
        <begin position="3002"/>
        <end position="3022"/>
    </location>
</feature>
<evidence type="ECO:0000259" key="7">
    <source>
        <dbReference type="PROSITE" id="PS50026"/>
    </source>
</evidence>
<dbReference type="InterPro" id="IPR056823">
    <property type="entry name" value="TEN-like_YD-shell"/>
</dbReference>
<evidence type="ECO:0000313" key="8">
    <source>
        <dbReference type="EMBL" id="KAF7261532.1"/>
    </source>
</evidence>
<feature type="compositionally biased region" description="Basic and acidic residues" evidence="5">
    <location>
        <begin position="173"/>
        <end position="184"/>
    </location>
</feature>
<keyword evidence="6" id="KW-1133">Transmembrane helix</keyword>
<dbReference type="GO" id="GO:0008045">
    <property type="term" value="P:motor neuron axon guidance"/>
    <property type="evidence" value="ECO:0007669"/>
    <property type="project" value="TreeGrafter"/>
</dbReference>
<dbReference type="Gene3D" id="2.60.120.260">
    <property type="entry name" value="Galactose-binding domain-like"/>
    <property type="match status" value="1"/>
</dbReference>
<dbReference type="PROSITE" id="PS01186">
    <property type="entry name" value="EGF_2"/>
    <property type="match status" value="4"/>
</dbReference>
<feature type="disulfide bond" evidence="4">
    <location>
        <begin position="823"/>
        <end position="833"/>
    </location>
</feature>
<dbReference type="InterPro" id="IPR000742">
    <property type="entry name" value="EGF"/>
</dbReference>
<feature type="compositionally biased region" description="Gly residues" evidence="5">
    <location>
        <begin position="228"/>
        <end position="240"/>
    </location>
</feature>
<evidence type="ECO:0000313" key="9">
    <source>
        <dbReference type="Proteomes" id="UP000822476"/>
    </source>
</evidence>
<dbReference type="SMART" id="SM00181">
    <property type="entry name" value="EGF"/>
    <property type="match status" value="6"/>
</dbReference>
<feature type="compositionally biased region" description="Basic and acidic residues" evidence="5">
    <location>
        <begin position="82"/>
        <end position="93"/>
    </location>
</feature>
<feature type="disulfide bond" evidence="4">
    <location>
        <begin position="998"/>
        <end position="1008"/>
    </location>
</feature>
<feature type="region of interest" description="Disordered" evidence="5">
    <location>
        <begin position="1"/>
        <end position="184"/>
    </location>
</feature>
<dbReference type="InterPro" id="IPR011042">
    <property type="entry name" value="6-blade_b-propeller_TolB-like"/>
</dbReference>
<dbReference type="PANTHER" id="PTHR11219">
    <property type="entry name" value="TENEURIN AND N-ACETYLGLUCOSAMINE-1-PHOSPHODIESTER ALPHA-N-ACETYLGLUCOSAMINIDASE"/>
    <property type="match status" value="1"/>
</dbReference>
<dbReference type="SUPFAM" id="SSF63825">
    <property type="entry name" value="YWTD domain"/>
    <property type="match status" value="1"/>
</dbReference>
<dbReference type="Gene3D" id="2.10.25.10">
    <property type="entry name" value="Laminin"/>
    <property type="match status" value="5"/>
</dbReference>
<dbReference type="InterPro" id="IPR057627">
    <property type="entry name" value="FN-plug_TEN1-4"/>
</dbReference>
<dbReference type="SUPFAM" id="SSF57196">
    <property type="entry name" value="EGF/Laminin"/>
    <property type="match status" value="1"/>
</dbReference>
<feature type="region of interest" description="Disordered" evidence="5">
    <location>
        <begin position="1892"/>
        <end position="1912"/>
    </location>
</feature>
<evidence type="ECO:0000256" key="1">
    <source>
        <dbReference type="ARBA" id="ARBA00022536"/>
    </source>
</evidence>
<name>A0A8S9Z3S2_9TREM</name>
<dbReference type="Pfam" id="PF25023">
    <property type="entry name" value="TEN_YD-shell"/>
    <property type="match status" value="2"/>
</dbReference>
<sequence length="3587" mass="398560">MPGGTNRAFGLNNSSSDRQSQRLSESAWKFQDVDTPNDENGSSTPHTTDRCHPTSLTDSQRLRRKNSINVRADSPVVGSDLTRSRTVDLEMSKRNTNHNTVDGSSNNMSNTNSSLAGSRKRARGDTQRVSSFSAKQQSAHAGLLATNDREGASEGQLAMDDIDDDPDDANSIEDEHSALDRRNVSEFDYPLDDLQPSADLDMLFRGRQRRQTYQLPPRRRDSSLTGYGHQGLYGSNGGGTLPRRRRTDISLTRATTISGVDPLGTLRSANRIAQSIRNGSIPPPPSEPPPATPLSGSIISELGNVSAGLVNPFLLQMHNQQQPQQQQNFNAALLAAVASGRVNPQLLASVNNPNGLQSAYMLNPNSEASQLLQLQQQHQASILQQQQQQQLLAAGLMHPALSPSSLQTSHYGFHAGTLGRRTDTSSVASPPFPSIISAAALLSAQQQQQQQQQQQSLYQQHPMCMAPMNDLTKLTAFLTSPSGALPQSDQNEMNKSTIGPGGSGSVVYENSYNSFHRLLSSTVPPSVSQDGLQSMMNHALSVGGDGLTMSLTAASMNNNNNMPIRSQTLGHEDMPSVALLQTTNSMPPLPPPNHPSYDLLDARSVDPTYGTRETIGSYGNQKPHTDTSLVVQTRKSKRRCPWYYWIISILVLAFLLALVLAISFSDPAIIGLFDPDNPAVKLEPNKPVHIQLDRMGAWSAEWQMRTARHVRYNITITSELTSIGVFMRRSTMPTIVEYDIFDRITGRMLQVNNVRSKSSRRTKRASEPRSLYKSSVPTVGGFRETSRVHYLEEGVWFLALVNNKPRPEPITFSMGDAIMDDGCPNDCSNRGVCNRGNCDCVNGFKGPDCSMAEVPRVCNGHGDYMAGACQCYPEWKGRECEILWSECADPTCSGHGQCVTGECQCYRGFAGESCETRTCVSPNCSGHGVCQDGECRCFSGWSGSGCDLSVPVMHTASFTGGASRTKNESSNPASFRASASPLRLLDARAHQGRSIQDCSLDCGHWGTCTLDLVDRPRCECAPGWHGDRCDRQICPSQCFKHGQCANGTCICQAGFTGTQCTLDSCLKHCNNDAGHGNCVLDSSTDTYRCECAPGWKGSICQVKAETVCNDGTDDDQDGLTDCLDPDCCSSQYCRDLVHTKDPDAKESCAHSDSFHYRLLITPVAQPGSTFYGQLEFLLRRDGVPVDNFDPRRISVIRGTVRQWDGTTFWGVRVSDSRKIHNGYTLTDEQGRFDLPVDGGAMVKLEFLRHPTTRFAATHHVYVPVNEIVNLGDFYMYDAQLPRLASLTAASQISSTRGADGGGIPAPSPIMHDLWVSGQFVTHTGDVAKCTETESGPHRLTAMDSLVVEVERIDGDVPVCVDRDKLLCVSNGNLFYSIPLGDSRIRLLYRSDRTAGYQSLVRVRVLSSQRAVPERLREIHLIFDVAGLRQTRRLEPEPGLVQTFMWNKTDGYNRTVYGLVNAKVSAGYVYEGCTQVVWEHRIVQLAGHELSSSELANWNLDLVHFYAVNHGIVYRGDGLHLFLKHIDWHVIPILGKLGEGRRRAIDTCPQCESGQVSYGTGVLQLVSLASDTVGNLLVADGAFLRWLQPLDKSIKTRQATYAASSESLDTRAQTAFRSSDRRIWLARNASKLNFLRPNLDEVVARTFGHAAPQYYLAPHPNFLLGQSIFDLPVNSYGIQAGLFLSHAESRTIWWFADSTHPQPLVSVDCTEQDTYPAMIGVHCVKHSLRSPKGLAATQTELFFADGSVIWRMSLKSSTDPKRAAIRQAIGQASKSFQLTLLCEHSVPADQVTLRSPTSLVYSALEDVIYIADGNLVYRLHLATQLISIVAGRLDGCSSELANESGSPPIATEILLSEIHGLAIAPEGDLYIAESDRIWIRRADGRLHPVSGKTTVSSIPIDESPTSSGSSQPFADVDQTGVVDLGLAQDFRFSNISAITTSIYGELFVADTGHGLIYRIHYQLPRISDSNPNYRIVSPSSDETFVFNPHGQLIHSENSVTQMSLHLLDYRAHAIFGWLSEIRGNNVNLRFRVHRDPQGNLIQLKTPAGLLYNVTLESSSSQRISTLTDPKTGGNWQFFYSNSGLLTQLRQPQDSHPIRFDYALESGRLRSILFPDGHILQQTDHFGFPSVKTDNVSFIRGGLVEPSFTTTGFTSPIYRQSGSDRRNLQMFYGDPNDQWTAQLSQLYRSRVGVSRPVRLARHIHLPLRNGKSVLQNSVVWTFDLNTAHGVESLLGATWRIRRDTLSNPTVNGTQVIRDLAFKTNLKKHSRYNRQSPLLGFQPNSGGIDWQYQKRLLLNGHDLLHVKFDWARQLETYQRASTGRVLLQIVYNANFQPMIFNASTSLGSTHFGTSEIGRWYDPRMDTNKEELRTGANSDPGFAAPAPLSVTYTSAGQVSTVHWGTASFRFAYDSMNRLKTAELGDPTESIGFRYTDPRVLYQPTVISIGDLGLFRLNYSALSVDLQSNSPDENYNGVPLVNPVGLSRVLTPSGLNRDFALVRGLGVHRLLYTPWPGSPGPWIYEWGVDLADSVSPVPLQSDLLRFTWPSGFRRFSHFPQQNQFVFDRTTLQWNMDGLQHAPQFNHPLFAPYLQLTDITSGHRMTVKRSYLGTLLTTVYIDQHIPGARNAHPTLGGLLHSRYTYTYSGNLNLMGIRTQLFTQSSDSDDPSLFNTPTGLVLDEETMLKYDPVTGHLLSICELDVVHRPSAVYITYAPKGLQLYRQTDELGRIRQVVLYSLSSRRDPLYNLSLLYRPNSLDVIQQREEQRGQVPRWVTFVHGPSGKLRTLIREEAGSSLRAHTALAHNSEGRIAHLRISISDPQLPPAGYFEAGSTSRSEELQFVYDTRGLLKRRGNWQYEFDEDGFLVERRLHNDHIIDRFAYNSKGLLIWTERKLNIEVQSDTTEPLTSSFDRRPIEDDIGSRRAFRVQYVYDPQDRLIVIRDMLIVRDLMQYFYADPVHPNRVTHVFNHGRLVTFRFHYDPVLGHLIAMEEFDTVTGANSDWALTRQPSSATPSFGKSYTTGPASSNRLNARQERKHIYFVITTHEGAPTALISEDGKTTWTAEYSATGSRRLNVPSRSKFYRSALLEDANLPLGHAGCLVDVHTAFLFCPPTWRAYDPFGATFTSPDWRGLLPDRLARLPRDPSVLDTHKWGLIEQQYAGLGSVGLTDRLIDAIRLPNWWLKQTGLDTQALLPHLDPCTGTVGLGSPTTWNLPELPGQTDLSGQLRGMYWRDCPAVRLNAKLERLSMIQPGHLTPGGSDESALPSFLIHRAPQPFVHLVPLEGMFGPEVFFELDSRGNVLVTSASSTAHSDVSTPTKSNTDVFNSARLAICLLTGARLLDWWTEADRLGGSPIMLVQLLARLGHVTSTLNELTELGLKLPLLNSATGHNLTLHRTADFHEMRLTRHTIQWRIRFVSSWNEAQSQVVLDAEQRGRVAAWARETQMVRRIRLADTFPLSADRISDSTADTQLLGLNYLWTLKELSQLRQAADVPGYQWVPVVNLSASKNGTAFTRLIEDPDETVPWMIRLTTSSKSFQIPFLGIKGHPTFTNPTTVVHSPLFHRNGENLYIALMTASCRCLPWFVSEDLWSR</sequence>
<keyword evidence="6" id="KW-0812">Transmembrane</keyword>
<dbReference type="Proteomes" id="UP000822476">
    <property type="component" value="Unassembled WGS sequence"/>
</dbReference>
<feature type="disulfide bond" evidence="4">
    <location>
        <begin position="1091"/>
        <end position="1100"/>
    </location>
</feature>
<dbReference type="InterPro" id="IPR056822">
    <property type="entry name" value="TEN_NHL"/>
</dbReference>
<dbReference type="PROSITE" id="PS50026">
    <property type="entry name" value="EGF_3"/>
    <property type="match status" value="3"/>
</dbReference>
<dbReference type="Gene3D" id="2.120.10.30">
    <property type="entry name" value="TolB, C-terminal domain"/>
    <property type="match status" value="1"/>
</dbReference>
<dbReference type="Gene3D" id="2.180.10.10">
    <property type="entry name" value="RHS repeat-associated core"/>
    <property type="match status" value="1"/>
</dbReference>
<organism evidence="8 9">
    <name type="scientific">Paragonimus skrjabini miyazakii</name>
    <dbReference type="NCBI Taxonomy" id="59628"/>
    <lineage>
        <taxon>Eukaryota</taxon>
        <taxon>Metazoa</taxon>
        <taxon>Spiralia</taxon>
        <taxon>Lophotrochozoa</taxon>
        <taxon>Platyhelminthes</taxon>
        <taxon>Trematoda</taxon>
        <taxon>Digenea</taxon>
        <taxon>Plagiorchiida</taxon>
        <taxon>Troglotremata</taxon>
        <taxon>Troglotrematidae</taxon>
        <taxon>Paragonimus</taxon>
    </lineage>
</organism>
<feature type="disulfide bond" evidence="4">
    <location>
        <begin position="840"/>
        <end position="849"/>
    </location>
</feature>
<reference evidence="8" key="1">
    <citation type="submission" date="2019-07" db="EMBL/GenBank/DDBJ databases">
        <title>Annotation for the trematode Paragonimus miyazaki's.</title>
        <authorList>
            <person name="Choi Y.-J."/>
        </authorList>
    </citation>
    <scope>NUCLEOTIDE SEQUENCE</scope>
    <source>
        <strain evidence="8">Japan</strain>
    </source>
</reference>
<evidence type="ECO:0000256" key="4">
    <source>
        <dbReference type="PROSITE-ProRule" id="PRU00076"/>
    </source>
</evidence>
<dbReference type="CDD" id="cd00053">
    <property type="entry name" value="EGF"/>
    <property type="match status" value="1"/>
</dbReference>
<keyword evidence="9" id="KW-1185">Reference proteome</keyword>
<dbReference type="Pfam" id="PF25020">
    <property type="entry name" value="TTR_TEN1-4"/>
    <property type="match status" value="1"/>
</dbReference>
<keyword evidence="2" id="KW-0677">Repeat</keyword>
<dbReference type="Pfam" id="PF25024">
    <property type="entry name" value="EGF_TEN"/>
    <property type="match status" value="1"/>
</dbReference>
<dbReference type="CDD" id="cd00054">
    <property type="entry name" value="EGF_CA"/>
    <property type="match status" value="2"/>
</dbReference>
<comment type="caution">
    <text evidence="8">The sequence shown here is derived from an EMBL/GenBank/DDBJ whole genome shotgun (WGS) entry which is preliminary data.</text>
</comment>
<dbReference type="Pfam" id="PF23093">
    <property type="entry name" value="GBD_Tenm3"/>
    <property type="match status" value="1"/>
</dbReference>
<proteinExistence type="predicted"/>
<feature type="compositionally biased region" description="Polar residues" evidence="5">
    <location>
        <begin position="11"/>
        <end position="24"/>
    </location>
</feature>
<feature type="compositionally biased region" description="Polar residues" evidence="5">
    <location>
        <begin position="127"/>
        <end position="139"/>
    </location>
</feature>
<feature type="transmembrane region" description="Helical" evidence="6">
    <location>
        <begin position="642"/>
        <end position="664"/>
    </location>
</feature>
<feature type="region of interest" description="Disordered" evidence="5">
    <location>
        <begin position="207"/>
        <end position="244"/>
    </location>
</feature>
<dbReference type="InterPro" id="IPR057629">
    <property type="entry name" value="Teneurin1-4_GBD"/>
</dbReference>
<keyword evidence="6" id="KW-0472">Membrane</keyword>
<feature type="compositionally biased region" description="Acidic residues" evidence="5">
    <location>
        <begin position="160"/>
        <end position="172"/>
    </location>
</feature>
<dbReference type="Pfam" id="PF24329">
    <property type="entry name" value="FN-plug_TEN1-4"/>
    <property type="match status" value="1"/>
</dbReference>
<evidence type="ECO:0000256" key="3">
    <source>
        <dbReference type="ARBA" id="ARBA00023157"/>
    </source>
</evidence>
<evidence type="ECO:0000256" key="5">
    <source>
        <dbReference type="SAM" id="MobiDB-lite"/>
    </source>
</evidence>
<feature type="domain" description="EGF-like" evidence="7">
    <location>
        <begin position="819"/>
        <end position="850"/>
    </location>
</feature>
<protein>
    <recommendedName>
        <fullName evidence="7">EGF-like domain-containing protein</fullName>
    </recommendedName>
</protein>
<dbReference type="InterPro" id="IPR051216">
    <property type="entry name" value="Teneurin"/>
</dbReference>
<feature type="compositionally biased region" description="Polar residues" evidence="5">
    <location>
        <begin position="1892"/>
        <end position="1911"/>
    </location>
</feature>
<feature type="compositionally biased region" description="Low complexity" evidence="5">
    <location>
        <begin position="104"/>
        <end position="114"/>
    </location>
</feature>
<dbReference type="InterPro" id="IPR056820">
    <property type="entry name" value="TEN_TTR-like"/>
</dbReference>
<feature type="domain" description="EGF-like" evidence="7">
    <location>
        <begin position="994"/>
        <end position="1030"/>
    </location>
</feature>
<evidence type="ECO:0000256" key="2">
    <source>
        <dbReference type="ARBA" id="ARBA00022737"/>
    </source>
</evidence>
<dbReference type="OrthoDB" id="442731at2759"/>
<dbReference type="Pfam" id="PF25021">
    <property type="entry name" value="TEN_NHL"/>
    <property type="match status" value="1"/>
</dbReference>
<comment type="caution">
    <text evidence="4">Lacks conserved residue(s) required for the propagation of feature annotation.</text>
</comment>
<keyword evidence="3 4" id="KW-1015">Disulfide bond</keyword>
<keyword evidence="1 4" id="KW-0245">EGF-like domain</keyword>
<dbReference type="PROSITE" id="PS00022">
    <property type="entry name" value="EGF_1"/>
    <property type="match status" value="4"/>
</dbReference>
<accession>A0A8S9Z3S2</accession>
<feature type="disulfide bond" evidence="4">
    <location>
        <begin position="1020"/>
        <end position="1029"/>
    </location>
</feature>
<evidence type="ECO:0000256" key="6">
    <source>
        <dbReference type="SAM" id="Phobius"/>
    </source>
</evidence>
<feature type="domain" description="EGF-like" evidence="7">
    <location>
        <begin position="1061"/>
        <end position="1101"/>
    </location>
</feature>
<gene>
    <name evidence="8" type="ORF">EG68_01257</name>
</gene>
<dbReference type="PANTHER" id="PTHR11219:SF69">
    <property type="entry name" value="TENEURIN-A"/>
    <property type="match status" value="1"/>
</dbReference>
<dbReference type="EMBL" id="JTDE01000342">
    <property type="protein sequence ID" value="KAF7261532.1"/>
    <property type="molecule type" value="Genomic_DNA"/>
</dbReference>